<dbReference type="AlphaFoldDB" id="A0A7D9JQS5"/>
<dbReference type="Proteomes" id="UP001152795">
    <property type="component" value="Unassembled WGS sequence"/>
</dbReference>
<sequence length="489" mass="54733">LIQAKLNAHESLRNNCIAMMTYFHDIHDEVFGYPEFLTKHKFQVVFLYYSPTFQGPKLERPKIDVVCRDRPSQEYIRREILGTPDILKKPVNDVIALRQKNPITTTATTPSQVDQTKEATCPDCKHTFKVFTEGARGWNTKPHQLCINCYRTRRRKKRQPRLPLDNKPSLQAIEQDPISQVAVFQTAQTDRHRRHHTRASTSHGNINKALATRLDHHIFSKGEWKRARLLDHPRVKVTISVAKSADTRITSPSHASGRDTVVSAVADTGAQSDLWSLDDFLACGFSRDELRPVSLSLSAANRSPISIEGAFFAKITTIPHSGNVMSCHSMVYVSSSVQAMYLSYETLLNLGLLANDFPSMDNAGTPSERTQIADSDASPDPASINAARSLNNGCNAPNTPHDPCSCPQREVAPPRPPVLPFPCTPENNDRMKAWLLARYSSSTFNTCPHRALPCMEGPSIEMHQQVHDDLLRDEALGIIERVPYGEPVK</sequence>
<feature type="region of interest" description="Disordered" evidence="1">
    <location>
        <begin position="157"/>
        <end position="205"/>
    </location>
</feature>
<dbReference type="EMBL" id="CACRXK020019731">
    <property type="protein sequence ID" value="CAB4034007.1"/>
    <property type="molecule type" value="Genomic_DNA"/>
</dbReference>
<name>A0A7D9JQS5_PARCT</name>
<comment type="caution">
    <text evidence="2">The sequence shown here is derived from an EMBL/GenBank/DDBJ whole genome shotgun (WGS) entry which is preliminary data.</text>
</comment>
<gene>
    <name evidence="2" type="ORF">PACLA_8A062148</name>
</gene>
<organism evidence="2 3">
    <name type="scientific">Paramuricea clavata</name>
    <name type="common">Red gorgonian</name>
    <name type="synonym">Violescent sea-whip</name>
    <dbReference type="NCBI Taxonomy" id="317549"/>
    <lineage>
        <taxon>Eukaryota</taxon>
        <taxon>Metazoa</taxon>
        <taxon>Cnidaria</taxon>
        <taxon>Anthozoa</taxon>
        <taxon>Octocorallia</taxon>
        <taxon>Malacalcyonacea</taxon>
        <taxon>Plexauridae</taxon>
        <taxon>Paramuricea</taxon>
    </lineage>
</organism>
<feature type="non-terminal residue" evidence="2">
    <location>
        <position position="489"/>
    </location>
</feature>
<evidence type="ECO:0000256" key="1">
    <source>
        <dbReference type="SAM" id="MobiDB-lite"/>
    </source>
</evidence>
<feature type="non-terminal residue" evidence="2">
    <location>
        <position position="1"/>
    </location>
</feature>
<evidence type="ECO:0000313" key="2">
    <source>
        <dbReference type="EMBL" id="CAB4034007.1"/>
    </source>
</evidence>
<protein>
    <submittedName>
        <fullName evidence="2">Uncharacterized protein</fullName>
    </submittedName>
</protein>
<dbReference type="OrthoDB" id="6019352at2759"/>
<reference evidence="2" key="1">
    <citation type="submission" date="2020-04" db="EMBL/GenBank/DDBJ databases">
        <authorList>
            <person name="Alioto T."/>
            <person name="Alioto T."/>
            <person name="Gomez Garrido J."/>
        </authorList>
    </citation>
    <scope>NUCLEOTIDE SEQUENCE</scope>
    <source>
        <strain evidence="2">A484AB</strain>
    </source>
</reference>
<accession>A0A7D9JQS5</accession>
<keyword evidence="3" id="KW-1185">Reference proteome</keyword>
<proteinExistence type="predicted"/>
<evidence type="ECO:0000313" key="3">
    <source>
        <dbReference type="Proteomes" id="UP001152795"/>
    </source>
</evidence>